<dbReference type="AlphaFoldDB" id="A0A8I0AQQ5"/>
<dbReference type="GO" id="GO:0046872">
    <property type="term" value="F:metal ion binding"/>
    <property type="evidence" value="ECO:0007669"/>
    <property type="project" value="InterPro"/>
</dbReference>
<dbReference type="PANTHER" id="PTHR33677">
    <property type="entry name" value="TRANSCRIPTIONAL REPRESSOR FRMR-RELATED"/>
    <property type="match status" value="1"/>
</dbReference>
<proteinExistence type="predicted"/>
<dbReference type="Pfam" id="PF02583">
    <property type="entry name" value="Trns_repr_metal"/>
    <property type="match status" value="1"/>
</dbReference>
<reference evidence="1 2" key="1">
    <citation type="submission" date="2020-08" db="EMBL/GenBank/DDBJ databases">
        <title>Genome public.</title>
        <authorList>
            <person name="Liu C."/>
            <person name="Sun Q."/>
        </authorList>
    </citation>
    <scope>NUCLEOTIDE SEQUENCE [LARGE SCALE GENOMIC DNA]</scope>
    <source>
        <strain evidence="1 2">NSJ-10</strain>
    </source>
</reference>
<organism evidence="1 2">
    <name type="scientific">Coprococcus hominis</name>
    <name type="common">ex Liu et al. 2022</name>
    <dbReference type="NCBI Taxonomy" id="2763039"/>
    <lineage>
        <taxon>Bacteria</taxon>
        <taxon>Bacillati</taxon>
        <taxon>Bacillota</taxon>
        <taxon>Clostridia</taxon>
        <taxon>Lachnospirales</taxon>
        <taxon>Lachnospiraceae</taxon>
        <taxon>Coprococcus</taxon>
    </lineage>
</organism>
<protein>
    <submittedName>
        <fullName evidence="1">Metal-sensing transcriptional repressor</fullName>
    </submittedName>
</protein>
<dbReference type="EMBL" id="JACOOX010000006">
    <property type="protein sequence ID" value="MBC5663622.1"/>
    <property type="molecule type" value="Genomic_DNA"/>
</dbReference>
<dbReference type="GO" id="GO:0003677">
    <property type="term" value="F:DNA binding"/>
    <property type="evidence" value="ECO:0007669"/>
    <property type="project" value="InterPro"/>
</dbReference>
<dbReference type="GO" id="GO:0045892">
    <property type="term" value="P:negative regulation of DNA-templated transcription"/>
    <property type="evidence" value="ECO:0007669"/>
    <property type="project" value="UniProtKB-ARBA"/>
</dbReference>
<dbReference type="Proteomes" id="UP000615234">
    <property type="component" value="Unassembled WGS sequence"/>
</dbReference>
<evidence type="ECO:0000313" key="2">
    <source>
        <dbReference type="Proteomes" id="UP000615234"/>
    </source>
</evidence>
<sequence>MEEPCCHCHKTKQRTEGEYKKLMNRLNRIEGQIRGIKGMLEKDAYCTDILVQVAAVNSALNSFNKELLAEHIRTCVIEDIKAGKEDTVDDLVDTIKKLMK</sequence>
<evidence type="ECO:0000313" key="1">
    <source>
        <dbReference type="EMBL" id="MBC5663622.1"/>
    </source>
</evidence>
<dbReference type="InterPro" id="IPR038390">
    <property type="entry name" value="Metal_Tscrpt_repr_sf"/>
</dbReference>
<dbReference type="CDD" id="cd10156">
    <property type="entry name" value="FpFrmR-Cterm-like_DUF156"/>
    <property type="match status" value="1"/>
</dbReference>
<dbReference type="Gene3D" id="1.20.58.1000">
    <property type="entry name" value="Metal-sensitive repressor, helix protomer"/>
    <property type="match status" value="1"/>
</dbReference>
<name>A0A8I0AQQ5_9FIRM</name>
<dbReference type="RefSeq" id="WP_008401532.1">
    <property type="nucleotide sequence ID" value="NZ_JACOOX010000006.1"/>
</dbReference>
<gene>
    <name evidence="1" type="ORF">H8S09_12200</name>
</gene>
<dbReference type="InterPro" id="IPR003735">
    <property type="entry name" value="Metal_Tscrpt_repr"/>
</dbReference>
<keyword evidence="2" id="KW-1185">Reference proteome</keyword>
<accession>A0A8I0AQQ5</accession>
<comment type="caution">
    <text evidence="1">The sequence shown here is derived from an EMBL/GenBank/DDBJ whole genome shotgun (WGS) entry which is preliminary data.</text>
</comment>
<dbReference type="PANTHER" id="PTHR33677:SF3">
    <property type="entry name" value="COPPER-SENSING TRANSCRIPTIONAL REPRESSOR RICR"/>
    <property type="match status" value="1"/>
</dbReference>